<dbReference type="PANTHER" id="PTHR13800:SF12">
    <property type="entry name" value="TRANSIENT RECEPTOR POTENTIAL CATION CHANNEL SUBFAMILY M MEMBER-LIKE 2"/>
    <property type="match status" value="1"/>
</dbReference>
<reference evidence="3 4" key="2">
    <citation type="submission" date="2018-11" db="EMBL/GenBank/DDBJ databases">
        <authorList>
            <consortium name="Pathogen Informatics"/>
        </authorList>
    </citation>
    <scope>NUCLEOTIDE SEQUENCE [LARGE SCALE GENOMIC DNA]</scope>
</reference>
<feature type="compositionally biased region" description="Polar residues" evidence="1">
    <location>
        <begin position="98"/>
        <end position="111"/>
    </location>
</feature>
<name>A0A0R3TSX3_RODNA</name>
<feature type="region of interest" description="Disordered" evidence="1">
    <location>
        <begin position="1"/>
        <end position="39"/>
    </location>
</feature>
<dbReference type="InterPro" id="IPR041491">
    <property type="entry name" value="TRPM_SLOG"/>
</dbReference>
<sequence>GTAVYQSEEDKDSDAEQSSTTETATANAATASSTQKRTDVEELALDPNHNYFIFADTPKTDHSKGRVAEVRARFERCISLWSTSTVEADAPPQPAPRLSQSGVPGKNTSLSGAEPDEDYASALKRKSTIRRQTTDKTTAEGRPLSRSSSKFKSSGGTGDGTSAGGGGTDGNAGKDGGSGEGVRIPMCGLVIGGDRFTLRQVYCSIMQNQCPMVVVKGTSGAADVIAFGLEAATKMETEEIMEDKEAITLETRSVVWLTIESQKEAILATQHVAFCSY</sequence>
<dbReference type="EMBL" id="UZAE01013211">
    <property type="protein sequence ID" value="VDO08743.1"/>
    <property type="molecule type" value="Genomic_DNA"/>
</dbReference>
<keyword evidence="4" id="KW-1185">Reference proteome</keyword>
<evidence type="ECO:0000313" key="3">
    <source>
        <dbReference type="EMBL" id="VDO08743.1"/>
    </source>
</evidence>
<dbReference type="STRING" id="102285.A0A0R3TSX3"/>
<dbReference type="GO" id="GO:0005886">
    <property type="term" value="C:plasma membrane"/>
    <property type="evidence" value="ECO:0007669"/>
    <property type="project" value="TreeGrafter"/>
</dbReference>
<feature type="domain" description="TRPM SLOG" evidence="2">
    <location>
        <begin position="181"/>
        <end position="244"/>
    </location>
</feature>
<dbReference type="InterPro" id="IPR050927">
    <property type="entry name" value="TRPM"/>
</dbReference>
<dbReference type="Pfam" id="PF18139">
    <property type="entry name" value="LSDAT_euk"/>
    <property type="match status" value="1"/>
</dbReference>
<evidence type="ECO:0000259" key="2">
    <source>
        <dbReference type="Pfam" id="PF18139"/>
    </source>
</evidence>
<organism evidence="5">
    <name type="scientific">Rodentolepis nana</name>
    <name type="common">Dwarf tapeworm</name>
    <name type="synonym">Hymenolepis nana</name>
    <dbReference type="NCBI Taxonomy" id="102285"/>
    <lineage>
        <taxon>Eukaryota</taxon>
        <taxon>Metazoa</taxon>
        <taxon>Spiralia</taxon>
        <taxon>Lophotrochozoa</taxon>
        <taxon>Platyhelminthes</taxon>
        <taxon>Cestoda</taxon>
        <taxon>Eucestoda</taxon>
        <taxon>Cyclophyllidea</taxon>
        <taxon>Hymenolepididae</taxon>
        <taxon>Rodentolepis</taxon>
    </lineage>
</organism>
<protein>
    <submittedName>
        <fullName evidence="5">LSDAT_euk domain-containing protein</fullName>
    </submittedName>
</protein>
<dbReference type="WBParaSite" id="HNAJ_0001077601-mRNA-1">
    <property type="protein sequence ID" value="HNAJ_0001077601-mRNA-1"/>
    <property type="gene ID" value="HNAJ_0001077601"/>
</dbReference>
<evidence type="ECO:0000256" key="1">
    <source>
        <dbReference type="SAM" id="MobiDB-lite"/>
    </source>
</evidence>
<feature type="compositionally biased region" description="Low complexity" evidence="1">
    <location>
        <begin position="16"/>
        <end position="35"/>
    </location>
</feature>
<proteinExistence type="predicted"/>
<feature type="compositionally biased region" description="Gly residues" evidence="1">
    <location>
        <begin position="155"/>
        <end position="179"/>
    </location>
</feature>
<gene>
    <name evidence="3" type="ORF">HNAJ_LOCUS10771</name>
</gene>
<dbReference type="PANTHER" id="PTHR13800">
    <property type="entry name" value="TRANSIENT RECEPTOR POTENTIAL CATION CHANNEL, SUBFAMILY M, MEMBER 6"/>
    <property type="match status" value="1"/>
</dbReference>
<dbReference type="Proteomes" id="UP000278807">
    <property type="component" value="Unassembled WGS sequence"/>
</dbReference>
<accession>A0A0R3TSX3</accession>
<evidence type="ECO:0000313" key="4">
    <source>
        <dbReference type="Proteomes" id="UP000278807"/>
    </source>
</evidence>
<evidence type="ECO:0000313" key="5">
    <source>
        <dbReference type="WBParaSite" id="HNAJ_0001077601-mRNA-1"/>
    </source>
</evidence>
<dbReference type="OrthoDB" id="9994106at2759"/>
<reference evidence="5" key="1">
    <citation type="submission" date="2017-02" db="UniProtKB">
        <authorList>
            <consortium name="WormBaseParasite"/>
        </authorList>
    </citation>
    <scope>IDENTIFICATION</scope>
</reference>
<dbReference type="AlphaFoldDB" id="A0A0R3TSX3"/>
<dbReference type="GO" id="GO:0099604">
    <property type="term" value="F:ligand-gated calcium channel activity"/>
    <property type="evidence" value="ECO:0007669"/>
    <property type="project" value="TreeGrafter"/>
</dbReference>
<feature type="region of interest" description="Disordered" evidence="1">
    <location>
        <begin position="85"/>
        <end position="179"/>
    </location>
</feature>